<dbReference type="Proteomes" id="UP000602076">
    <property type="component" value="Unassembled WGS sequence"/>
</dbReference>
<name>A0A927CX82_9BACI</name>
<sequence length="132" mass="15346">MSYNKIILFDGDCNFCNKSINFIIKRDSKNLFKFARLQGVIGKSLLNQHNLKSDLSSLILIDNKKVYDKSSAVLNILKSLGSFYALLYLFIFVPKPLRDFLYSLFAKYRYKFWGSSDFCLLPSLEISKKFLD</sequence>
<dbReference type="PANTHER" id="PTHR33639">
    <property type="entry name" value="THIOL-DISULFIDE OXIDOREDUCTASE DCC"/>
    <property type="match status" value="1"/>
</dbReference>
<accession>A0A927CX82</accession>
<keyword evidence="3" id="KW-1185">Reference proteome</keyword>
<gene>
    <name evidence="2" type="ORF">IEO70_10585</name>
</gene>
<dbReference type="Pfam" id="PF04134">
    <property type="entry name" value="DCC1-like"/>
    <property type="match status" value="1"/>
</dbReference>
<evidence type="ECO:0000313" key="3">
    <source>
        <dbReference type="Proteomes" id="UP000602076"/>
    </source>
</evidence>
<evidence type="ECO:0000313" key="2">
    <source>
        <dbReference type="EMBL" id="MBD3108814.1"/>
    </source>
</evidence>
<evidence type="ECO:0000256" key="1">
    <source>
        <dbReference type="SAM" id="Phobius"/>
    </source>
</evidence>
<dbReference type="EMBL" id="JACXSI010000023">
    <property type="protein sequence ID" value="MBD3108814.1"/>
    <property type="molecule type" value="Genomic_DNA"/>
</dbReference>
<keyword evidence="1" id="KW-0812">Transmembrane</keyword>
<protein>
    <submittedName>
        <fullName evidence="2">DUF393 domain-containing protein</fullName>
    </submittedName>
</protein>
<keyword evidence="1" id="KW-0472">Membrane</keyword>
<dbReference type="InterPro" id="IPR052927">
    <property type="entry name" value="DCC_oxidoreductase"/>
</dbReference>
<dbReference type="AlphaFoldDB" id="A0A927CX82"/>
<dbReference type="InterPro" id="IPR007263">
    <property type="entry name" value="DCC1-like"/>
</dbReference>
<dbReference type="PANTHER" id="PTHR33639:SF2">
    <property type="entry name" value="DUF393 DOMAIN-CONTAINING PROTEIN"/>
    <property type="match status" value="1"/>
</dbReference>
<dbReference type="GO" id="GO:0015035">
    <property type="term" value="F:protein-disulfide reductase activity"/>
    <property type="evidence" value="ECO:0007669"/>
    <property type="project" value="InterPro"/>
</dbReference>
<proteinExistence type="predicted"/>
<organism evidence="2 3">
    <name type="scientific">Peribacillus faecalis</name>
    <dbReference type="NCBI Taxonomy" id="2772559"/>
    <lineage>
        <taxon>Bacteria</taxon>
        <taxon>Bacillati</taxon>
        <taxon>Bacillota</taxon>
        <taxon>Bacilli</taxon>
        <taxon>Bacillales</taxon>
        <taxon>Bacillaceae</taxon>
        <taxon>Peribacillus</taxon>
    </lineage>
</organism>
<comment type="caution">
    <text evidence="2">The sequence shown here is derived from an EMBL/GenBank/DDBJ whole genome shotgun (WGS) entry which is preliminary data.</text>
</comment>
<feature type="transmembrane region" description="Helical" evidence="1">
    <location>
        <begin position="72"/>
        <end position="93"/>
    </location>
</feature>
<keyword evidence="1" id="KW-1133">Transmembrane helix</keyword>
<dbReference type="RefSeq" id="WP_190998342.1">
    <property type="nucleotide sequence ID" value="NZ_JACXSI010000023.1"/>
</dbReference>
<reference evidence="2" key="1">
    <citation type="submission" date="2020-09" db="EMBL/GenBank/DDBJ databases">
        <title>Bacillus faecalis sp. nov., a moderately halophilic bacterium isolated from cow faeces.</title>
        <authorList>
            <person name="Jiang L."/>
            <person name="Lee J."/>
        </authorList>
    </citation>
    <scope>NUCLEOTIDE SEQUENCE</scope>
    <source>
        <strain evidence="2">AGMB 02131</strain>
    </source>
</reference>